<dbReference type="GO" id="GO:0015631">
    <property type="term" value="F:tubulin binding"/>
    <property type="evidence" value="ECO:0007669"/>
    <property type="project" value="TreeGrafter"/>
</dbReference>
<accession>A0A439DBH4</accession>
<dbReference type="AlphaFoldDB" id="A0A439DBH4"/>
<name>A0A439DBH4_9PEZI</name>
<dbReference type="GO" id="GO:0005739">
    <property type="term" value="C:mitochondrion"/>
    <property type="evidence" value="ECO:0007669"/>
    <property type="project" value="TreeGrafter"/>
</dbReference>
<evidence type="ECO:0000313" key="3">
    <source>
        <dbReference type="Proteomes" id="UP000286045"/>
    </source>
</evidence>
<dbReference type="InterPro" id="IPR053005">
    <property type="entry name" value="Nuclear_Pos-Cytoskel_Interact"/>
</dbReference>
<dbReference type="PANTHER" id="PTHR28190:SF1">
    <property type="entry name" value="NUCLEAR MIGRATION PROTEIN NUM1"/>
    <property type="match status" value="1"/>
</dbReference>
<dbReference type="EMBL" id="RYZI01000070">
    <property type="protein sequence ID" value="RWA11759.1"/>
    <property type="molecule type" value="Genomic_DNA"/>
</dbReference>
<feature type="coiled-coil region" evidence="1">
    <location>
        <begin position="63"/>
        <end position="158"/>
    </location>
</feature>
<reference evidence="2 3" key="1">
    <citation type="submission" date="2018-12" db="EMBL/GenBank/DDBJ databases">
        <title>Draft genome sequence of Xylaria grammica IHI A82.</title>
        <authorList>
            <person name="Buettner E."/>
            <person name="Kellner H."/>
        </authorList>
    </citation>
    <scope>NUCLEOTIDE SEQUENCE [LARGE SCALE GENOMIC DNA]</scope>
    <source>
        <strain evidence="2 3">IHI A82</strain>
    </source>
</reference>
<feature type="coiled-coil region" evidence="1">
    <location>
        <begin position="382"/>
        <end position="409"/>
    </location>
</feature>
<dbReference type="PANTHER" id="PTHR28190">
    <property type="entry name" value="NUCLEAR MIGRATION PROTEIN NUM1"/>
    <property type="match status" value="1"/>
</dbReference>
<evidence type="ECO:0000256" key="1">
    <source>
        <dbReference type="SAM" id="Coils"/>
    </source>
</evidence>
<comment type="caution">
    <text evidence="2">The sequence shown here is derived from an EMBL/GenBank/DDBJ whole genome shotgun (WGS) entry which is preliminary data.</text>
</comment>
<gene>
    <name evidence="2" type="ORF">EKO27_g3341</name>
</gene>
<keyword evidence="1" id="KW-0175">Coiled coil</keyword>
<dbReference type="STRING" id="363999.A0A439DBH4"/>
<dbReference type="GO" id="GO:0000226">
    <property type="term" value="P:microtubule cytoskeleton organization"/>
    <property type="evidence" value="ECO:0007669"/>
    <property type="project" value="TreeGrafter"/>
</dbReference>
<organism evidence="2 3">
    <name type="scientific">Xylaria grammica</name>
    <dbReference type="NCBI Taxonomy" id="363999"/>
    <lineage>
        <taxon>Eukaryota</taxon>
        <taxon>Fungi</taxon>
        <taxon>Dikarya</taxon>
        <taxon>Ascomycota</taxon>
        <taxon>Pezizomycotina</taxon>
        <taxon>Sordariomycetes</taxon>
        <taxon>Xylariomycetidae</taxon>
        <taxon>Xylariales</taxon>
        <taxon>Xylariaceae</taxon>
        <taxon>Xylaria</taxon>
    </lineage>
</organism>
<evidence type="ECO:0000313" key="2">
    <source>
        <dbReference type="EMBL" id="RWA11759.1"/>
    </source>
</evidence>
<proteinExistence type="predicted"/>
<sequence>MDRTVTLFCLNLPHGAAIELVDDPMKHLREAAGLQMPAFDKASPLPSANTPNGVVGIRFQFPERDLVSEVRYLEEELAKLNIERMQVEVELKESKERYHEQAIEHRNEIARLKEDAADREKQLTRNLNILEKKLIRNLNILQTEKSATQKELDEVKSQKSEGVDPLVIDPFGLGLGASAQQATWALEACIEDTDRRMDETGKIGTALVQKRSELSERLDEMAQLPPEEELSLDAIRALEADMEEVERHMEEAGKIGTALIQNRNQLSKRLGEMARLPPEEELTPELRKRFADAEKDYNEVTRQSARFFHTNQPISSIKVVQDLEYLPQERGRKGSASSWDFERLANASPTRPIVPNRKLAVNNRVEDIEFAAEISSSLLTQVRNLQGQLSEKDEELRELRAENSRLETQARAVQ</sequence>
<dbReference type="GO" id="GO:0005938">
    <property type="term" value="C:cell cortex"/>
    <property type="evidence" value="ECO:0007669"/>
    <property type="project" value="TreeGrafter"/>
</dbReference>
<keyword evidence="3" id="KW-1185">Reference proteome</keyword>
<protein>
    <submittedName>
        <fullName evidence="2">Uncharacterized protein</fullName>
    </submittedName>
</protein>
<dbReference type="Proteomes" id="UP000286045">
    <property type="component" value="Unassembled WGS sequence"/>
</dbReference>